<gene>
    <name evidence="2" type="ORF">A4G23_01551</name>
</gene>
<reference evidence="2 3" key="1">
    <citation type="submission" date="2016-09" db="EMBL/GenBank/DDBJ databases">
        <title>Streptomyces rubrolavendulae MJM4426 Genome sequencing and assembly.</title>
        <authorList>
            <person name="Kim J.-G."/>
        </authorList>
    </citation>
    <scope>NUCLEOTIDE SEQUENCE [LARGE SCALE GENOMIC DNA]</scope>
    <source>
        <strain evidence="2 3">MJM4426</strain>
    </source>
</reference>
<dbReference type="STRING" id="285473.A4G23_01551"/>
<feature type="compositionally biased region" description="Basic and acidic residues" evidence="1">
    <location>
        <begin position="251"/>
        <end position="276"/>
    </location>
</feature>
<dbReference type="InterPro" id="IPR015424">
    <property type="entry name" value="PyrdxlP-dep_Trfase"/>
</dbReference>
<dbReference type="PANTHER" id="PTHR43799:SF1">
    <property type="entry name" value="ASPARTATE AMINOTRANSFERASE"/>
    <property type="match status" value="1"/>
</dbReference>
<feature type="region of interest" description="Disordered" evidence="1">
    <location>
        <begin position="251"/>
        <end position="295"/>
    </location>
</feature>
<dbReference type="InterPro" id="IPR015422">
    <property type="entry name" value="PyrdxlP-dep_Trfase_small"/>
</dbReference>
<keyword evidence="3" id="KW-1185">Reference proteome</keyword>
<evidence type="ECO:0000256" key="1">
    <source>
        <dbReference type="SAM" id="MobiDB-lite"/>
    </source>
</evidence>
<dbReference type="Gene3D" id="3.90.1150.10">
    <property type="entry name" value="Aspartate Aminotransferase, domain 1"/>
    <property type="match status" value="2"/>
</dbReference>
<dbReference type="CDD" id="cd00609">
    <property type="entry name" value="AAT_like"/>
    <property type="match status" value="1"/>
</dbReference>
<dbReference type="GO" id="GO:0004069">
    <property type="term" value="F:L-aspartate:2-oxoglutarate aminotransferase activity"/>
    <property type="evidence" value="ECO:0007669"/>
    <property type="project" value="InterPro"/>
</dbReference>
<evidence type="ECO:0000313" key="2">
    <source>
        <dbReference type="EMBL" id="AOT58735.1"/>
    </source>
</evidence>
<organism evidence="2 3">
    <name type="scientific">Streptomyces rubrolavendulae</name>
    <dbReference type="NCBI Taxonomy" id="285473"/>
    <lineage>
        <taxon>Bacteria</taxon>
        <taxon>Bacillati</taxon>
        <taxon>Actinomycetota</taxon>
        <taxon>Actinomycetes</taxon>
        <taxon>Kitasatosporales</taxon>
        <taxon>Streptomycetaceae</taxon>
        <taxon>Streptomyces</taxon>
    </lineage>
</organism>
<dbReference type="InterPro" id="IPR015421">
    <property type="entry name" value="PyrdxlP-dep_Trfase_major"/>
</dbReference>
<accession>A0A1D8FZU8</accession>
<evidence type="ECO:0000313" key="3">
    <source>
        <dbReference type="Proteomes" id="UP000095349"/>
    </source>
</evidence>
<dbReference type="SUPFAM" id="SSF53383">
    <property type="entry name" value="PLP-dependent transferases"/>
    <property type="match status" value="1"/>
</dbReference>
<keyword evidence="2" id="KW-0032">Aminotransferase</keyword>
<dbReference type="KEGG" id="srn:A4G23_01551"/>
<sequence length="482" mass="51314">MTSPTTGATGTTPATTSPTATTRTTGAARPAAAATAERVRADYAALKARGLALDLTRGKPSPAQLDLSTGLLDIGAAELGPAGAGADHRNYGGLTGLPELRAIFAEVLRVPVEQLLAVGNSSLALMHDTLVHAVLFGVPGSARPWGAERTAVLCPVPGYDRHFALCEKFGLEMIPVPMRDDGPDMDEVERLAAADPGIRAIWCVPTYSNPTGAVYGPETARRLAALPAAAPDFRILWDDAYAVHHLTDEHGEHGEHEQHERDEQHEQHERDEHGDHTPPGAPGTTPPGGAAPAPGILALCAEHGHPDRAFVYGSTSKITFAGAGVAFLGSSPANVEWLTGHLSRRTIGPDKLNQLRHARFLRDAAGLRAHMARHRALLRPRFDLVERVLRERLGGLDGATWSRPRGGYFVSLDVPDGCARRTVELAAEAGIRLTPAGATFPYGRDPRDRNIRIAPTYPALDELETAMEGLAVCVLLAALERS</sequence>
<keyword evidence="2" id="KW-0808">Transferase</keyword>
<dbReference type="Proteomes" id="UP000095349">
    <property type="component" value="Chromosome"/>
</dbReference>
<dbReference type="PANTHER" id="PTHR43799">
    <property type="entry name" value="AMINOTRANSFERASE, PUTATIVE-RELATED"/>
    <property type="match status" value="1"/>
</dbReference>
<dbReference type="AlphaFoldDB" id="A0A1D8FZU8"/>
<dbReference type="PATRIC" id="fig|285473.5.peg.1612"/>
<protein>
    <submittedName>
        <fullName evidence="2">Putative aminotransferase</fullName>
    </submittedName>
</protein>
<dbReference type="OrthoDB" id="199743at2"/>
<dbReference type="RefSeq" id="WP_107460587.1">
    <property type="nucleotide sequence ID" value="NZ_CP017316.1"/>
</dbReference>
<feature type="region of interest" description="Disordered" evidence="1">
    <location>
        <begin position="1"/>
        <end position="33"/>
    </location>
</feature>
<dbReference type="Pfam" id="PF12897">
    <property type="entry name" value="Asp_aminotransf"/>
    <property type="match status" value="2"/>
</dbReference>
<dbReference type="EMBL" id="CP017316">
    <property type="protein sequence ID" value="AOT58735.1"/>
    <property type="molecule type" value="Genomic_DNA"/>
</dbReference>
<name>A0A1D8FZU8_9ACTN</name>
<proteinExistence type="predicted"/>
<dbReference type="Gene3D" id="3.40.640.10">
    <property type="entry name" value="Type I PLP-dependent aspartate aminotransferase-like (Major domain)"/>
    <property type="match status" value="1"/>
</dbReference>
<dbReference type="InterPro" id="IPR024551">
    <property type="entry name" value="AspAT_Ic"/>
</dbReference>